<accession>A0A8S3IXU0</accession>
<dbReference type="Proteomes" id="UP000681720">
    <property type="component" value="Unassembled WGS sequence"/>
</dbReference>
<organism evidence="2 3">
    <name type="scientific">Rotaria magnacalcarata</name>
    <dbReference type="NCBI Taxonomy" id="392030"/>
    <lineage>
        <taxon>Eukaryota</taxon>
        <taxon>Metazoa</taxon>
        <taxon>Spiralia</taxon>
        <taxon>Gnathifera</taxon>
        <taxon>Rotifera</taxon>
        <taxon>Eurotatoria</taxon>
        <taxon>Bdelloidea</taxon>
        <taxon>Philodinida</taxon>
        <taxon>Philodinidae</taxon>
        <taxon>Rotaria</taxon>
    </lineage>
</organism>
<evidence type="ECO:0000313" key="2">
    <source>
        <dbReference type="EMBL" id="CAF5208846.1"/>
    </source>
</evidence>
<reference evidence="2" key="1">
    <citation type="submission" date="2021-02" db="EMBL/GenBank/DDBJ databases">
        <authorList>
            <person name="Nowell W R."/>
        </authorList>
    </citation>
    <scope>NUCLEOTIDE SEQUENCE</scope>
</reference>
<evidence type="ECO:0000256" key="1">
    <source>
        <dbReference type="SAM" id="MobiDB-lite"/>
    </source>
</evidence>
<feature type="compositionally biased region" description="Polar residues" evidence="1">
    <location>
        <begin position="1"/>
        <end position="24"/>
    </location>
</feature>
<feature type="region of interest" description="Disordered" evidence="1">
    <location>
        <begin position="1"/>
        <end position="91"/>
    </location>
</feature>
<gene>
    <name evidence="2" type="ORF">GIL414_LOCUS79087</name>
</gene>
<dbReference type="EMBL" id="CAJOBJ010351499">
    <property type="protein sequence ID" value="CAF5208846.1"/>
    <property type="molecule type" value="Genomic_DNA"/>
</dbReference>
<evidence type="ECO:0000313" key="3">
    <source>
        <dbReference type="Proteomes" id="UP000681720"/>
    </source>
</evidence>
<feature type="compositionally biased region" description="Basic and acidic residues" evidence="1">
    <location>
        <begin position="27"/>
        <end position="44"/>
    </location>
</feature>
<dbReference type="AlphaFoldDB" id="A0A8S3IXU0"/>
<comment type="caution">
    <text evidence="2">The sequence shown here is derived from an EMBL/GenBank/DDBJ whole genome shotgun (WGS) entry which is preliminary data.</text>
</comment>
<protein>
    <submittedName>
        <fullName evidence="2">Uncharacterized protein</fullName>
    </submittedName>
</protein>
<name>A0A8S3IXU0_9BILA</name>
<sequence length="130" mass="14612">MNIQKKTNQPSIASFFSKTDSSIIKTPKKESEPPSIRVENKEVIKSPSSDSEDKPFALAPTKKSRKRVLSFDESGPDEKSNASNENIKKTPTKAVKQMKIIDTKIEINDEKDSIFTKIEQTTITPIEQKT</sequence>
<proteinExistence type="predicted"/>